<gene>
    <name evidence="2" type="primary">solA_1</name>
    <name evidence="2" type="ORF">NCTC12120_07089</name>
</gene>
<dbReference type="Gene3D" id="3.30.9.10">
    <property type="entry name" value="D-Amino Acid Oxidase, subunit A, domain 2"/>
    <property type="match status" value="1"/>
</dbReference>
<sequence length="145" mass="16919">MGLKCFPFLREFLPGIGCCLHGKACTYDNSPDEDFIIDTLPGHDNTLIITGLSGARVQICLRFRRNCLPVWLWVKNPPLIYLRSYFLASKQRRIPEWRALPPLLPGAIMIRFIQFLTNNIREHFILYLILWATLALLDLAYIYFF</sequence>
<evidence type="ECO:0000256" key="1">
    <source>
        <dbReference type="SAM" id="Phobius"/>
    </source>
</evidence>
<dbReference type="Gene3D" id="3.50.50.60">
    <property type="entry name" value="FAD/NAD(P)-binding domain"/>
    <property type="match status" value="1"/>
</dbReference>
<organism evidence="2 3">
    <name type="scientific">Cedecea neteri</name>
    <dbReference type="NCBI Taxonomy" id="158822"/>
    <lineage>
        <taxon>Bacteria</taxon>
        <taxon>Pseudomonadati</taxon>
        <taxon>Pseudomonadota</taxon>
        <taxon>Gammaproteobacteria</taxon>
        <taxon>Enterobacterales</taxon>
        <taxon>Enterobacteriaceae</taxon>
        <taxon>Cedecea</taxon>
    </lineage>
</organism>
<dbReference type="STRING" id="158822.LH23_13535"/>
<dbReference type="GO" id="GO:0016491">
    <property type="term" value="F:oxidoreductase activity"/>
    <property type="evidence" value="ECO:0007669"/>
    <property type="project" value="UniProtKB-KW"/>
</dbReference>
<dbReference type="Pfam" id="PF10968">
    <property type="entry name" value="DUF2770"/>
    <property type="match status" value="1"/>
</dbReference>
<name>A0A2X3INI0_9ENTR</name>
<evidence type="ECO:0000313" key="2">
    <source>
        <dbReference type="EMBL" id="SQC93972.1"/>
    </source>
</evidence>
<accession>A0A2X3INI0</accession>
<keyword evidence="1" id="KW-1133">Transmembrane helix</keyword>
<dbReference type="AlphaFoldDB" id="A0A2X3INI0"/>
<dbReference type="InterPro" id="IPR024494">
    <property type="entry name" value="DUF2770"/>
</dbReference>
<dbReference type="EMBL" id="UAVU01000012">
    <property type="protein sequence ID" value="SQC93972.1"/>
    <property type="molecule type" value="Genomic_DNA"/>
</dbReference>
<protein>
    <submittedName>
        <fullName evidence="2">N-methyl-L-tryptophan oxidase</fullName>
        <ecNumber evidence="2">1.5.3.-</ecNumber>
    </submittedName>
</protein>
<feature type="transmembrane region" description="Helical" evidence="1">
    <location>
        <begin position="124"/>
        <end position="144"/>
    </location>
</feature>
<proteinExistence type="predicted"/>
<dbReference type="InterPro" id="IPR036188">
    <property type="entry name" value="FAD/NAD-bd_sf"/>
</dbReference>
<keyword evidence="2" id="KW-0560">Oxidoreductase</keyword>
<dbReference type="EC" id="1.5.3.-" evidence="2"/>
<dbReference type="Proteomes" id="UP000251197">
    <property type="component" value="Unassembled WGS sequence"/>
</dbReference>
<keyword evidence="1" id="KW-0812">Transmembrane</keyword>
<evidence type="ECO:0000313" key="3">
    <source>
        <dbReference type="Proteomes" id="UP000251197"/>
    </source>
</evidence>
<keyword evidence="1" id="KW-0472">Membrane</keyword>
<reference evidence="2 3" key="1">
    <citation type="submission" date="2018-06" db="EMBL/GenBank/DDBJ databases">
        <authorList>
            <consortium name="Pathogen Informatics"/>
            <person name="Doyle S."/>
        </authorList>
    </citation>
    <scope>NUCLEOTIDE SEQUENCE [LARGE SCALE GENOMIC DNA]</scope>
    <source>
        <strain evidence="2 3">NCTC12120</strain>
    </source>
</reference>